<reference evidence="2 3" key="1">
    <citation type="submission" date="2016-09" db="EMBL/GenBank/DDBJ databases">
        <authorList>
            <person name="Doonan J."/>
            <person name="Pachebat J.A."/>
            <person name="Golyshin P.N."/>
            <person name="Denman S."/>
            <person name="Mcdonald J.E."/>
        </authorList>
    </citation>
    <scope>NUCLEOTIDE SEQUENCE [LARGE SCALE GENOMIC DNA]</scope>
    <source>
        <strain evidence="2 3">NCPPB 3934</strain>
    </source>
</reference>
<name>A0A421DTF1_9GAMM</name>
<dbReference type="Proteomes" id="UP000285648">
    <property type="component" value="Unassembled WGS sequence"/>
</dbReference>
<protein>
    <submittedName>
        <fullName evidence="2">Uncharacterized protein</fullName>
    </submittedName>
</protein>
<gene>
    <name evidence="2" type="ORF">BIY29_01625</name>
</gene>
<dbReference type="OrthoDB" id="9903555at2"/>
<evidence type="ECO:0000313" key="3">
    <source>
        <dbReference type="Proteomes" id="UP000285648"/>
    </source>
</evidence>
<evidence type="ECO:0000313" key="2">
    <source>
        <dbReference type="EMBL" id="RLM27807.1"/>
    </source>
</evidence>
<proteinExistence type="predicted"/>
<dbReference type="AlphaFoldDB" id="A0A421DTF1"/>
<comment type="caution">
    <text evidence="2">The sequence shown here is derived from an EMBL/GenBank/DDBJ whole genome shotgun (WGS) entry which is preliminary data.</text>
</comment>
<feature type="region of interest" description="Disordered" evidence="1">
    <location>
        <begin position="1"/>
        <end position="32"/>
    </location>
</feature>
<accession>A0A421DTF1</accession>
<organism evidence="2 3">
    <name type="scientific">Brenneria alni</name>
    <dbReference type="NCBI Taxonomy" id="71656"/>
    <lineage>
        <taxon>Bacteria</taxon>
        <taxon>Pseudomonadati</taxon>
        <taxon>Pseudomonadota</taxon>
        <taxon>Gammaproteobacteria</taxon>
        <taxon>Enterobacterales</taxon>
        <taxon>Pectobacteriaceae</taxon>
        <taxon>Brenneria</taxon>
    </lineage>
</organism>
<evidence type="ECO:0000256" key="1">
    <source>
        <dbReference type="SAM" id="MobiDB-lite"/>
    </source>
</evidence>
<keyword evidence="3" id="KW-1185">Reference proteome</keyword>
<feature type="compositionally biased region" description="Low complexity" evidence="1">
    <location>
        <begin position="7"/>
        <end position="29"/>
    </location>
</feature>
<dbReference type="EMBL" id="MJLZ01000002">
    <property type="protein sequence ID" value="RLM27807.1"/>
    <property type="molecule type" value="Genomic_DNA"/>
</dbReference>
<dbReference type="RefSeq" id="WP_121573184.1">
    <property type="nucleotide sequence ID" value="NZ_MJLZ01000002.1"/>
</dbReference>
<sequence length="132" mass="14535">MKIPYISSSSHTSSSSSAGASGSQQKAQGTVDRINKNLNELSELQKSLSLLATNRAAKSPDPIIQQFANDAMQLNRDIYQATNNANVIIDQLQRGKLNPEYNGPHHDLIAKTDTLISHMESLSESYRTYQKS</sequence>